<proteinExistence type="predicted"/>
<dbReference type="EMBL" id="AGNL01017194">
    <property type="protein sequence ID" value="EJK64497.1"/>
    <property type="molecule type" value="Genomic_DNA"/>
</dbReference>
<name>K0T1Z4_THAOC</name>
<reference evidence="1 2" key="1">
    <citation type="journal article" date="2012" name="Genome Biol.">
        <title>Genome and low-iron response of an oceanic diatom adapted to chronic iron limitation.</title>
        <authorList>
            <person name="Lommer M."/>
            <person name="Specht M."/>
            <person name="Roy A.S."/>
            <person name="Kraemer L."/>
            <person name="Andreson R."/>
            <person name="Gutowska M.A."/>
            <person name="Wolf J."/>
            <person name="Bergner S.V."/>
            <person name="Schilhabel M.B."/>
            <person name="Klostermeier U.C."/>
            <person name="Beiko R.G."/>
            <person name="Rosenstiel P."/>
            <person name="Hippler M."/>
            <person name="Laroche J."/>
        </authorList>
    </citation>
    <scope>NUCLEOTIDE SEQUENCE [LARGE SCALE GENOMIC DNA]</scope>
    <source>
        <strain evidence="1 2">CCMP1005</strain>
    </source>
</reference>
<dbReference type="Proteomes" id="UP000266841">
    <property type="component" value="Unassembled WGS sequence"/>
</dbReference>
<gene>
    <name evidence="1" type="ORF">THAOC_14763</name>
</gene>
<comment type="caution">
    <text evidence="1">The sequence shown here is derived from an EMBL/GenBank/DDBJ whole genome shotgun (WGS) entry which is preliminary data.</text>
</comment>
<evidence type="ECO:0000313" key="2">
    <source>
        <dbReference type="Proteomes" id="UP000266841"/>
    </source>
</evidence>
<evidence type="ECO:0000313" key="1">
    <source>
        <dbReference type="EMBL" id="EJK64497.1"/>
    </source>
</evidence>
<dbReference type="OrthoDB" id="46983at2759"/>
<accession>K0T1Z4</accession>
<dbReference type="AlphaFoldDB" id="K0T1Z4"/>
<keyword evidence="2" id="KW-1185">Reference proteome</keyword>
<organism evidence="1 2">
    <name type="scientific">Thalassiosira oceanica</name>
    <name type="common">Marine diatom</name>
    <dbReference type="NCBI Taxonomy" id="159749"/>
    <lineage>
        <taxon>Eukaryota</taxon>
        <taxon>Sar</taxon>
        <taxon>Stramenopiles</taxon>
        <taxon>Ochrophyta</taxon>
        <taxon>Bacillariophyta</taxon>
        <taxon>Coscinodiscophyceae</taxon>
        <taxon>Thalassiosirophycidae</taxon>
        <taxon>Thalassiosirales</taxon>
        <taxon>Thalassiosiraceae</taxon>
        <taxon>Thalassiosira</taxon>
    </lineage>
</organism>
<protein>
    <submittedName>
        <fullName evidence="1">Uncharacterized protein</fullName>
    </submittedName>
</protein>
<sequence length="123" mass="13932">MQPRLLAGDDTSTYTDDWYDENYDQTVDYQQIVSASIAAAVAWNVLVITLEVNDFRHRLKSVFIAIDESADRTQRYVASLVAIRLGLRDALIDWALLYAVGYSFVAGFTYHDADPNSVYVIWG</sequence>